<evidence type="ECO:0000313" key="7">
    <source>
        <dbReference type="EMBL" id="KAK7075063.1"/>
    </source>
</evidence>
<protein>
    <recommendedName>
        <fullName evidence="6">G-protein coupled receptors family 3 profile domain-containing protein</fullName>
    </recommendedName>
</protein>
<evidence type="ECO:0000256" key="3">
    <source>
        <dbReference type="ARBA" id="ARBA00022989"/>
    </source>
</evidence>
<dbReference type="AlphaFoldDB" id="A0AAN8X648"/>
<evidence type="ECO:0000256" key="4">
    <source>
        <dbReference type="ARBA" id="ARBA00023136"/>
    </source>
</evidence>
<evidence type="ECO:0000256" key="1">
    <source>
        <dbReference type="ARBA" id="ARBA00004141"/>
    </source>
</evidence>
<gene>
    <name evidence="7" type="ORF">SK128_013992</name>
</gene>
<keyword evidence="3 5" id="KW-1133">Transmembrane helix</keyword>
<evidence type="ECO:0000256" key="2">
    <source>
        <dbReference type="ARBA" id="ARBA00022692"/>
    </source>
</evidence>
<reference evidence="7 8" key="1">
    <citation type="submission" date="2023-11" db="EMBL/GenBank/DDBJ databases">
        <title>Halocaridina rubra genome assembly.</title>
        <authorList>
            <person name="Smith C."/>
        </authorList>
    </citation>
    <scope>NUCLEOTIDE SEQUENCE [LARGE SCALE GENOMIC DNA]</scope>
    <source>
        <strain evidence="7">EP-1</strain>
        <tissue evidence="7">Whole</tissue>
    </source>
</reference>
<keyword evidence="2 5" id="KW-0812">Transmembrane</keyword>
<dbReference type="Pfam" id="PF00003">
    <property type="entry name" value="7tm_3"/>
    <property type="match status" value="1"/>
</dbReference>
<dbReference type="Proteomes" id="UP001381693">
    <property type="component" value="Unassembled WGS sequence"/>
</dbReference>
<dbReference type="GO" id="GO:0004930">
    <property type="term" value="F:G protein-coupled receptor activity"/>
    <property type="evidence" value="ECO:0007669"/>
    <property type="project" value="InterPro"/>
</dbReference>
<comment type="caution">
    <text evidence="7">The sequence shown here is derived from an EMBL/GenBank/DDBJ whole genome shotgun (WGS) entry which is preliminary data.</text>
</comment>
<sequence>MLKLSSSPVLGGVLLFGVMGVYASCVVYVLPPTPLTCAVRQWAPPMCLALCYGVLLVKCMHLRALVSLGLGGEKREVN</sequence>
<evidence type="ECO:0000256" key="5">
    <source>
        <dbReference type="SAM" id="Phobius"/>
    </source>
</evidence>
<proteinExistence type="predicted"/>
<accession>A0AAN8X648</accession>
<comment type="subcellular location">
    <subcellularLocation>
        <location evidence="1">Membrane</location>
        <topology evidence="1">Multi-pass membrane protein</topology>
    </subcellularLocation>
</comment>
<name>A0AAN8X648_HALRR</name>
<organism evidence="7 8">
    <name type="scientific">Halocaridina rubra</name>
    <name type="common">Hawaiian red shrimp</name>
    <dbReference type="NCBI Taxonomy" id="373956"/>
    <lineage>
        <taxon>Eukaryota</taxon>
        <taxon>Metazoa</taxon>
        <taxon>Ecdysozoa</taxon>
        <taxon>Arthropoda</taxon>
        <taxon>Crustacea</taxon>
        <taxon>Multicrustacea</taxon>
        <taxon>Malacostraca</taxon>
        <taxon>Eumalacostraca</taxon>
        <taxon>Eucarida</taxon>
        <taxon>Decapoda</taxon>
        <taxon>Pleocyemata</taxon>
        <taxon>Caridea</taxon>
        <taxon>Atyoidea</taxon>
        <taxon>Atyidae</taxon>
        <taxon>Halocaridina</taxon>
    </lineage>
</organism>
<feature type="transmembrane region" description="Helical" evidence="5">
    <location>
        <begin position="9"/>
        <end position="30"/>
    </location>
</feature>
<keyword evidence="4 5" id="KW-0472">Membrane</keyword>
<keyword evidence="8" id="KW-1185">Reference proteome</keyword>
<evidence type="ECO:0000313" key="8">
    <source>
        <dbReference type="Proteomes" id="UP001381693"/>
    </source>
</evidence>
<evidence type="ECO:0000259" key="6">
    <source>
        <dbReference type="Pfam" id="PF00003"/>
    </source>
</evidence>
<dbReference type="GO" id="GO:0016020">
    <property type="term" value="C:membrane"/>
    <property type="evidence" value="ECO:0007669"/>
    <property type="project" value="UniProtKB-SubCell"/>
</dbReference>
<dbReference type="EMBL" id="JAXCGZ010011373">
    <property type="protein sequence ID" value="KAK7075063.1"/>
    <property type="molecule type" value="Genomic_DNA"/>
</dbReference>
<feature type="domain" description="G-protein coupled receptors family 3 profile" evidence="6">
    <location>
        <begin position="5"/>
        <end position="64"/>
    </location>
</feature>
<dbReference type="InterPro" id="IPR017978">
    <property type="entry name" value="GPCR_3_C"/>
</dbReference>